<comment type="subcellular location">
    <subcellularLocation>
        <location evidence="1">Cell membrane</location>
        <topology evidence="1">Multi-pass membrane protein</topology>
    </subcellularLocation>
</comment>
<feature type="transmembrane region" description="Helical" evidence="7">
    <location>
        <begin position="31"/>
        <end position="58"/>
    </location>
</feature>
<organism evidence="8 9">
    <name type="scientific">Actinomycetospora flava</name>
    <dbReference type="NCBI Taxonomy" id="3129232"/>
    <lineage>
        <taxon>Bacteria</taxon>
        <taxon>Bacillati</taxon>
        <taxon>Actinomycetota</taxon>
        <taxon>Actinomycetes</taxon>
        <taxon>Pseudonocardiales</taxon>
        <taxon>Pseudonocardiaceae</taxon>
        <taxon>Actinomycetospora</taxon>
    </lineage>
</organism>
<gene>
    <name evidence="8" type="ORF">WCD58_15595</name>
</gene>
<keyword evidence="3" id="KW-1003">Cell membrane</keyword>
<evidence type="ECO:0000256" key="6">
    <source>
        <dbReference type="ARBA" id="ARBA00023136"/>
    </source>
</evidence>
<reference evidence="8 9" key="1">
    <citation type="submission" date="2024-03" db="EMBL/GenBank/DDBJ databases">
        <title>Actinomycetospora sp. OC33-EN07, a novel actinomycete isolated from wild orchid (Aerides multiflora).</title>
        <authorList>
            <person name="Suriyachadkun C."/>
        </authorList>
    </citation>
    <scope>NUCLEOTIDE SEQUENCE [LARGE SCALE GENOMIC DNA]</scope>
    <source>
        <strain evidence="8 9">OC33-EN07</strain>
    </source>
</reference>
<keyword evidence="4 7" id="KW-0812">Transmembrane</keyword>
<sequence>MVTLLILVLLAATTALLVARGARLWACAPGLLAMLPALTLLQVLSWPGLLVAGGLLMLMGWHRWSRSRATITRWSARSRRRAGVASTLDVARHAGTVATRRRAGTVRPSLARLSRRERLGVPTTAVGVELCRVGVQRVWSSIEDVTLVFGGPRTGKTGWLASRVLDAPGAAVVTSTRTDLLELCAPIRQKSRGPVFVFNPVGLGGIRSTISFDPLTGCTDPVTAMERATDMVAATSRASHGDAERWDAQARRVLAALLHAAALGGGSMRDVLGWVADNDRAAREVPALLRRSQVETFDKAAEQFVTTNDRTRTSITNSIMPALGWLNHPDAAAAAAPTDQPFDVEALLASRATVFLLGAEEADTGPLVCALTGHIAREARRLATGKPAGRLDPPLLLALDEAALISPVPLENWTADMGGRGVTIIAPFQSRAQLLARYGEHKTATILNNTGSVLLFGGTRDQADLQFWSTLAGERDERITTTDLHGRVASRTVRKVPVLAPAQLANLPAGKVVVYRRGIAPVIGRARMAWTRRDVRAHHAPVPTTGWRGRWRRARAWAEIGLGALWRRATTPRQGEPAPPARPEPEFGRMPLVIDVEPVVDPVIGGQQPGPRDGSWRR</sequence>
<name>A0ABU8M5H9_9PSEU</name>
<evidence type="ECO:0000256" key="1">
    <source>
        <dbReference type="ARBA" id="ARBA00004651"/>
    </source>
</evidence>
<dbReference type="SUPFAM" id="SSF52540">
    <property type="entry name" value="P-loop containing nucleoside triphosphate hydrolases"/>
    <property type="match status" value="1"/>
</dbReference>
<dbReference type="Proteomes" id="UP001369736">
    <property type="component" value="Unassembled WGS sequence"/>
</dbReference>
<dbReference type="PANTHER" id="PTHR37937:SF1">
    <property type="entry name" value="CONJUGATIVE TRANSFER: DNA TRANSPORT"/>
    <property type="match status" value="1"/>
</dbReference>
<protein>
    <submittedName>
        <fullName evidence="8">Type IV secretory system conjugative DNA transfer family protein</fullName>
    </submittedName>
</protein>
<keyword evidence="6 7" id="KW-0472">Membrane</keyword>
<proteinExistence type="inferred from homology"/>
<evidence type="ECO:0000313" key="9">
    <source>
        <dbReference type="Proteomes" id="UP001369736"/>
    </source>
</evidence>
<dbReference type="InterPro" id="IPR027417">
    <property type="entry name" value="P-loop_NTPase"/>
</dbReference>
<comment type="caution">
    <text evidence="8">The sequence shown here is derived from an EMBL/GenBank/DDBJ whole genome shotgun (WGS) entry which is preliminary data.</text>
</comment>
<dbReference type="InterPro" id="IPR003688">
    <property type="entry name" value="TraG/VirD4"/>
</dbReference>
<dbReference type="InterPro" id="IPR051539">
    <property type="entry name" value="T4SS-coupling_protein"/>
</dbReference>
<keyword evidence="9" id="KW-1185">Reference proteome</keyword>
<evidence type="ECO:0000256" key="7">
    <source>
        <dbReference type="SAM" id="Phobius"/>
    </source>
</evidence>
<dbReference type="PANTHER" id="PTHR37937">
    <property type="entry name" value="CONJUGATIVE TRANSFER: DNA TRANSPORT"/>
    <property type="match status" value="1"/>
</dbReference>
<dbReference type="Pfam" id="PF02534">
    <property type="entry name" value="T4SS-DNA_transf"/>
    <property type="match status" value="1"/>
</dbReference>
<dbReference type="RefSeq" id="WP_337703976.1">
    <property type="nucleotide sequence ID" value="NZ_JBBEGM010000006.1"/>
</dbReference>
<comment type="similarity">
    <text evidence="2">Belongs to the VirD4/TraG family.</text>
</comment>
<keyword evidence="5 7" id="KW-1133">Transmembrane helix</keyword>
<dbReference type="Gene3D" id="3.40.50.300">
    <property type="entry name" value="P-loop containing nucleotide triphosphate hydrolases"/>
    <property type="match status" value="1"/>
</dbReference>
<evidence type="ECO:0000256" key="2">
    <source>
        <dbReference type="ARBA" id="ARBA00008806"/>
    </source>
</evidence>
<evidence type="ECO:0000256" key="4">
    <source>
        <dbReference type="ARBA" id="ARBA00022692"/>
    </source>
</evidence>
<evidence type="ECO:0000256" key="5">
    <source>
        <dbReference type="ARBA" id="ARBA00022989"/>
    </source>
</evidence>
<dbReference type="EMBL" id="JBBEGM010000006">
    <property type="protein sequence ID" value="MEJ2862595.1"/>
    <property type="molecule type" value="Genomic_DNA"/>
</dbReference>
<dbReference type="CDD" id="cd01127">
    <property type="entry name" value="TrwB_TraG_TraD_VirD4"/>
    <property type="match status" value="1"/>
</dbReference>
<accession>A0ABU8M5H9</accession>
<evidence type="ECO:0000256" key="3">
    <source>
        <dbReference type="ARBA" id="ARBA00022475"/>
    </source>
</evidence>
<evidence type="ECO:0000313" key="8">
    <source>
        <dbReference type="EMBL" id="MEJ2862595.1"/>
    </source>
</evidence>